<proteinExistence type="predicted"/>
<dbReference type="RefSeq" id="WP_153340358.1">
    <property type="nucleotide sequence ID" value="NZ_WIVE01000002.1"/>
</dbReference>
<keyword evidence="1" id="KW-0472">Membrane</keyword>
<keyword evidence="3" id="KW-1185">Reference proteome</keyword>
<reference evidence="2 3" key="1">
    <citation type="submission" date="2019-10" db="EMBL/GenBank/DDBJ databases">
        <title>Draft whole-genome sequence of the purple nonsulfur photosynthetic bacterium Roseospira navarrensis DSM 15114.</title>
        <authorList>
            <person name="Kyndt J.A."/>
            <person name="Meyer T.E."/>
        </authorList>
    </citation>
    <scope>NUCLEOTIDE SEQUENCE [LARGE SCALE GENOMIC DNA]</scope>
    <source>
        <strain evidence="2 3">DSM 15114</strain>
    </source>
</reference>
<organism evidence="2 3">
    <name type="scientific">Roseospira navarrensis</name>
    <dbReference type="NCBI Taxonomy" id="140058"/>
    <lineage>
        <taxon>Bacteria</taxon>
        <taxon>Pseudomonadati</taxon>
        <taxon>Pseudomonadota</taxon>
        <taxon>Alphaproteobacteria</taxon>
        <taxon>Rhodospirillales</taxon>
        <taxon>Rhodospirillaceae</taxon>
        <taxon>Roseospira</taxon>
    </lineage>
</organism>
<feature type="transmembrane region" description="Helical" evidence="1">
    <location>
        <begin position="29"/>
        <end position="50"/>
    </location>
</feature>
<dbReference type="InterPro" id="IPR021446">
    <property type="entry name" value="DUF3096"/>
</dbReference>
<evidence type="ECO:0000313" key="3">
    <source>
        <dbReference type="Proteomes" id="UP000434582"/>
    </source>
</evidence>
<protein>
    <submittedName>
        <fullName evidence="2">DUF3096 domain-containing protein</fullName>
    </submittedName>
</protein>
<name>A0A7X1ZB41_9PROT</name>
<comment type="caution">
    <text evidence="2">The sequence shown here is derived from an EMBL/GenBank/DDBJ whole genome shotgun (WGS) entry which is preliminary data.</text>
</comment>
<dbReference type="AlphaFoldDB" id="A0A7X1ZB41"/>
<dbReference type="EMBL" id="WIVE01000002">
    <property type="protein sequence ID" value="MQX35148.1"/>
    <property type="molecule type" value="Genomic_DNA"/>
</dbReference>
<evidence type="ECO:0000313" key="2">
    <source>
        <dbReference type="EMBL" id="MQX35148.1"/>
    </source>
</evidence>
<feature type="transmembrane region" description="Helical" evidence="1">
    <location>
        <begin position="7"/>
        <end position="23"/>
    </location>
</feature>
<evidence type="ECO:0000256" key="1">
    <source>
        <dbReference type="SAM" id="Phobius"/>
    </source>
</evidence>
<accession>A0A7X1ZB41</accession>
<sequence length="54" mass="5677">MTITINSLQPIISLVAGILILVWPKLLNYIIAGYLILAGILGLVGGANMAGMHM</sequence>
<keyword evidence="1" id="KW-0812">Transmembrane</keyword>
<gene>
    <name evidence="2" type="ORF">GHC57_01305</name>
</gene>
<dbReference type="Proteomes" id="UP000434582">
    <property type="component" value="Unassembled WGS sequence"/>
</dbReference>
<keyword evidence="1" id="KW-1133">Transmembrane helix</keyword>
<dbReference type="Pfam" id="PF11295">
    <property type="entry name" value="DUF3096"/>
    <property type="match status" value="1"/>
</dbReference>